<gene>
    <name evidence="1" type="primary">BPL1_26</name>
    <name evidence="1" type="ORF">DSO57_1034075</name>
</gene>
<evidence type="ECO:0000313" key="2">
    <source>
        <dbReference type="Proteomes" id="UP001165960"/>
    </source>
</evidence>
<comment type="caution">
    <text evidence="1">The sequence shown here is derived from an EMBL/GenBank/DDBJ whole genome shotgun (WGS) entry which is preliminary data.</text>
</comment>
<name>A0ACC2UAQ3_9FUNG</name>
<evidence type="ECO:0000313" key="1">
    <source>
        <dbReference type="EMBL" id="KAJ9083507.1"/>
    </source>
</evidence>
<sequence length="253" mass="27604">MFVDYTISTLRRLLSESYNIQTIDAPQLARTSWMAKTSLLVIPGGRATPYAQGLAGLANGNIIDYVKNGGSYLGFCAGSYFASDKVEFEIGNPIMEVNAKRPLGFFPGTCKGAAFSGFDYASEAGARAVKVTSVHTDMTYPIYWNGGGAFIDADKYDNIDVLARYQDIPGTSNNVAAVLARYGKGRALLSAVHAEYVPSQPNSKLYNEIHPMQSEIDKLVRIWLGLLKLDLRQTPQPVPHLSANRNGRRISTA</sequence>
<keyword evidence="2" id="KW-1185">Reference proteome</keyword>
<protein>
    <submittedName>
        <fullName evidence="1">Biotin holocarboxylase synthetase</fullName>
        <ecNumber evidence="1">6.3.4.-</ecNumber>
    </submittedName>
</protein>
<keyword evidence="1" id="KW-0436">Ligase</keyword>
<reference evidence="1" key="1">
    <citation type="submission" date="2022-04" db="EMBL/GenBank/DDBJ databases">
        <title>Genome of the entomopathogenic fungus Entomophthora muscae.</title>
        <authorList>
            <person name="Elya C."/>
            <person name="Lovett B.R."/>
            <person name="Lee E."/>
            <person name="Macias A.M."/>
            <person name="Hajek A.E."/>
            <person name="De Bivort B.L."/>
            <person name="Kasson M.T."/>
            <person name="De Fine Licht H.H."/>
            <person name="Stajich J.E."/>
        </authorList>
    </citation>
    <scope>NUCLEOTIDE SEQUENCE</scope>
    <source>
        <strain evidence="1">Berkeley</strain>
    </source>
</reference>
<organism evidence="1 2">
    <name type="scientific">Entomophthora muscae</name>
    <dbReference type="NCBI Taxonomy" id="34485"/>
    <lineage>
        <taxon>Eukaryota</taxon>
        <taxon>Fungi</taxon>
        <taxon>Fungi incertae sedis</taxon>
        <taxon>Zoopagomycota</taxon>
        <taxon>Entomophthoromycotina</taxon>
        <taxon>Entomophthoromycetes</taxon>
        <taxon>Entomophthorales</taxon>
        <taxon>Entomophthoraceae</taxon>
        <taxon>Entomophthora</taxon>
    </lineage>
</organism>
<accession>A0ACC2UAQ3</accession>
<dbReference type="EMBL" id="QTSX02000988">
    <property type="protein sequence ID" value="KAJ9083507.1"/>
    <property type="molecule type" value="Genomic_DNA"/>
</dbReference>
<proteinExistence type="predicted"/>
<dbReference type="Proteomes" id="UP001165960">
    <property type="component" value="Unassembled WGS sequence"/>
</dbReference>
<dbReference type="EC" id="6.3.4.-" evidence="1"/>